<evidence type="ECO:0000256" key="5">
    <source>
        <dbReference type="SAM" id="MobiDB-lite"/>
    </source>
</evidence>
<evidence type="ECO:0000259" key="6">
    <source>
        <dbReference type="Pfam" id="PF09734"/>
    </source>
</evidence>
<evidence type="ECO:0000256" key="3">
    <source>
        <dbReference type="ARBA" id="ARBA00023163"/>
    </source>
</evidence>
<dbReference type="Pfam" id="PF09734">
    <property type="entry name" value="Tau95"/>
    <property type="match status" value="1"/>
</dbReference>
<feature type="domain" description="Transcription factor IIIC subunit 5 HTH" evidence="6">
    <location>
        <begin position="172"/>
        <end position="325"/>
    </location>
</feature>
<dbReference type="AlphaFoldDB" id="A0AAV2GQ55"/>
<dbReference type="Pfam" id="PF17682">
    <property type="entry name" value="Tau95_N"/>
    <property type="match status" value="1"/>
</dbReference>
<keyword evidence="2" id="KW-0238">DNA-binding</keyword>
<evidence type="ECO:0008006" key="10">
    <source>
        <dbReference type="Google" id="ProtNLM"/>
    </source>
</evidence>
<feature type="region of interest" description="Disordered" evidence="5">
    <location>
        <begin position="523"/>
        <end position="556"/>
    </location>
</feature>
<evidence type="ECO:0000256" key="4">
    <source>
        <dbReference type="ARBA" id="ARBA00023242"/>
    </source>
</evidence>
<gene>
    <name evidence="8" type="ORF">LTRI10_LOCUS51747</name>
</gene>
<dbReference type="InterPro" id="IPR019136">
    <property type="entry name" value="TF_IIIC_su-5_HTH"/>
</dbReference>
<dbReference type="Proteomes" id="UP001497516">
    <property type="component" value="Chromosome 9"/>
</dbReference>
<keyword evidence="3" id="KW-0804">Transcription</keyword>
<evidence type="ECO:0000313" key="9">
    <source>
        <dbReference type="Proteomes" id="UP001497516"/>
    </source>
</evidence>
<dbReference type="Gene3D" id="3.30.200.160">
    <property type="entry name" value="TFIIIC, subcomplex tauA, subunit Sfc1, barrel domain"/>
    <property type="match status" value="1"/>
</dbReference>
<feature type="compositionally biased region" description="Acidic residues" evidence="5">
    <location>
        <begin position="544"/>
        <end position="556"/>
    </location>
</feature>
<dbReference type="GO" id="GO:0001003">
    <property type="term" value="F:RNA polymerase III type 2 promoter sequence-specific DNA binding"/>
    <property type="evidence" value="ECO:0007669"/>
    <property type="project" value="TreeGrafter"/>
</dbReference>
<name>A0AAV2GQ55_9ROSI</name>
<evidence type="ECO:0000256" key="2">
    <source>
        <dbReference type="ARBA" id="ARBA00023125"/>
    </source>
</evidence>
<keyword evidence="9" id="KW-1185">Reference proteome</keyword>
<keyword evidence="4" id="KW-0539">Nucleus</keyword>
<dbReference type="PANTHER" id="PTHR13230">
    <property type="entry name" value="GENERAL TRANSCRIPTION FACTOR IIIC, POLYPEPTIDE 5"/>
    <property type="match status" value="1"/>
</dbReference>
<dbReference type="GO" id="GO:0006384">
    <property type="term" value="P:transcription initiation at RNA polymerase III promoter"/>
    <property type="evidence" value="ECO:0007669"/>
    <property type="project" value="InterPro"/>
</dbReference>
<reference evidence="8 9" key="1">
    <citation type="submission" date="2024-04" db="EMBL/GenBank/DDBJ databases">
        <authorList>
            <person name="Fracassetti M."/>
        </authorList>
    </citation>
    <scope>NUCLEOTIDE SEQUENCE [LARGE SCALE GENOMIC DNA]</scope>
</reference>
<protein>
    <recommendedName>
        <fullName evidence="10">General transcription factor 3C polypeptide 5</fullName>
    </recommendedName>
</protein>
<dbReference type="FunFam" id="3.30.200.160:FF:000002">
    <property type="entry name" value="Transcription factor IIIC, subunit 5"/>
    <property type="match status" value="1"/>
</dbReference>
<comment type="subcellular location">
    <subcellularLocation>
        <location evidence="1">Nucleus</location>
    </subcellularLocation>
</comment>
<evidence type="ECO:0000313" key="8">
    <source>
        <dbReference type="EMBL" id="CAL1412452.1"/>
    </source>
</evidence>
<dbReference type="PANTHER" id="PTHR13230:SF5">
    <property type="entry name" value="GENERAL TRANSCRIPTION FACTOR 3C POLYPEPTIDE 5"/>
    <property type="match status" value="1"/>
</dbReference>
<accession>A0AAV2GQ55</accession>
<dbReference type="EMBL" id="OZ034822">
    <property type="protein sequence ID" value="CAL1412452.1"/>
    <property type="molecule type" value="Genomic_DNA"/>
</dbReference>
<organism evidence="8 9">
    <name type="scientific">Linum trigynum</name>
    <dbReference type="NCBI Taxonomy" id="586398"/>
    <lineage>
        <taxon>Eukaryota</taxon>
        <taxon>Viridiplantae</taxon>
        <taxon>Streptophyta</taxon>
        <taxon>Embryophyta</taxon>
        <taxon>Tracheophyta</taxon>
        <taxon>Spermatophyta</taxon>
        <taxon>Magnoliopsida</taxon>
        <taxon>eudicotyledons</taxon>
        <taxon>Gunneridae</taxon>
        <taxon>Pentapetalae</taxon>
        <taxon>rosids</taxon>
        <taxon>fabids</taxon>
        <taxon>Malpighiales</taxon>
        <taxon>Linaceae</taxon>
        <taxon>Linum</taxon>
    </lineage>
</organism>
<proteinExistence type="predicted"/>
<feature type="domain" description="Transcription factor IIIC subunit Tfc1/Sfc1 triple barrel" evidence="7">
    <location>
        <begin position="20"/>
        <end position="133"/>
    </location>
</feature>
<sequence>MGVIQDGRVAGTLPSNEVFAVHYPGYPSSTSRAIQTLGGTKAIVEARTSKSNNLELYFRPEDPNSRPISGELGPCSGLLLKISKTQSLSQNAKCSTSADNGRNEVADEVKVNAEIVARVTEAYRFEGMADYQHVVAGHADRARTTKRSWTEMDQTHFDRVGLVDLDQEDVMILPPPFFSAKDTPSNVVLKPSTMTSSKKKQEEAVENYVEMNLEPALAIDFNIKDILIIPKKINWEEYVAHNSRMQEALLALSELFEERPIWPKESLVQRLLEKDLHFNHQSLKRLLIMVAYYFLGGPFRMFWIRKGYDPRQDSASCIYQRVDFRVPPALRRYCEIYAAKGLKQRWKDLCKFEAFPYKCHTSLQLFELVDDYIQEEIKKPPKQTTCTYGSGWFSQQEHDTLKFRVMVRFLSVYPQPGAQKLHKAASEYFEKSKKMCALKQCQKEDQQTHTDDNLDENQHEMEDVATDNLVADDDEEEEIDAYDALDLAEEDDEFSLHSDSYLGTGSNSRSYLQDLFDSFPATEVEGGKIHDDADSSDGEYQILEQDDDNYSDDDYE</sequence>
<dbReference type="InterPro" id="IPR041499">
    <property type="entry name" value="Tfc1/Sfc1_N"/>
</dbReference>
<dbReference type="InterPro" id="IPR042536">
    <property type="entry name" value="TFIIIC_tauA_Sfc1"/>
</dbReference>
<dbReference type="InterPro" id="IPR040454">
    <property type="entry name" value="TF_IIIC_Tfc1/Sfc1"/>
</dbReference>
<evidence type="ECO:0000259" key="7">
    <source>
        <dbReference type="Pfam" id="PF17682"/>
    </source>
</evidence>
<evidence type="ECO:0000256" key="1">
    <source>
        <dbReference type="ARBA" id="ARBA00004123"/>
    </source>
</evidence>
<dbReference type="GO" id="GO:0001002">
    <property type="term" value="F:RNA polymerase III type 1 promoter sequence-specific DNA binding"/>
    <property type="evidence" value="ECO:0007669"/>
    <property type="project" value="TreeGrafter"/>
</dbReference>
<dbReference type="GO" id="GO:0000127">
    <property type="term" value="C:transcription factor TFIIIC complex"/>
    <property type="evidence" value="ECO:0007669"/>
    <property type="project" value="InterPro"/>
</dbReference>
<dbReference type="GO" id="GO:0005634">
    <property type="term" value="C:nucleus"/>
    <property type="evidence" value="ECO:0007669"/>
    <property type="project" value="UniProtKB-SubCell"/>
</dbReference>